<keyword evidence="4" id="KW-1185">Reference proteome</keyword>
<feature type="domain" description="Pyrrolo-quinoline quinone repeat" evidence="2">
    <location>
        <begin position="242"/>
        <end position="461"/>
    </location>
</feature>
<dbReference type="InterPro" id="IPR006311">
    <property type="entry name" value="TAT_signal"/>
</dbReference>
<dbReference type="AlphaFoldDB" id="A0A1H3Z6Z0"/>
<dbReference type="InterPro" id="IPR011047">
    <property type="entry name" value="Quinoprotein_ADH-like_sf"/>
</dbReference>
<dbReference type="SUPFAM" id="SSF50998">
    <property type="entry name" value="Quinoprotein alcohol dehydrogenase-like"/>
    <property type="match status" value="1"/>
</dbReference>
<dbReference type="Gene3D" id="2.40.10.480">
    <property type="match status" value="1"/>
</dbReference>
<dbReference type="Pfam" id="PF13360">
    <property type="entry name" value="PQQ_2"/>
    <property type="match status" value="1"/>
</dbReference>
<evidence type="ECO:0000313" key="3">
    <source>
        <dbReference type="EMBL" id="SEA19445.1"/>
    </source>
</evidence>
<dbReference type="SMART" id="SM00564">
    <property type="entry name" value="PQQ"/>
    <property type="match status" value="5"/>
</dbReference>
<dbReference type="RefSeq" id="WP_092634865.1">
    <property type="nucleotide sequence ID" value="NZ_FNQT01000003.1"/>
</dbReference>
<evidence type="ECO:0000256" key="1">
    <source>
        <dbReference type="SAM" id="MobiDB-lite"/>
    </source>
</evidence>
<dbReference type="Proteomes" id="UP000236755">
    <property type="component" value="Unassembled WGS sequence"/>
</dbReference>
<proteinExistence type="predicted"/>
<gene>
    <name evidence="3" type="ORF">SAMN04488065_2192</name>
</gene>
<organism evidence="3 4">
    <name type="scientific">Haloplanus vescus</name>
    <dbReference type="NCBI Taxonomy" id="555874"/>
    <lineage>
        <taxon>Archaea</taxon>
        <taxon>Methanobacteriati</taxon>
        <taxon>Methanobacteriota</taxon>
        <taxon>Stenosarchaea group</taxon>
        <taxon>Halobacteria</taxon>
        <taxon>Halobacteriales</taxon>
        <taxon>Haloferacaceae</taxon>
        <taxon>Haloplanus</taxon>
    </lineage>
</organism>
<dbReference type="PROSITE" id="PS51318">
    <property type="entry name" value="TAT"/>
    <property type="match status" value="1"/>
</dbReference>
<evidence type="ECO:0000259" key="2">
    <source>
        <dbReference type="Pfam" id="PF13360"/>
    </source>
</evidence>
<dbReference type="Gene3D" id="2.130.10.10">
    <property type="entry name" value="YVTN repeat-like/Quinoprotein amine dehydrogenase"/>
    <property type="match status" value="1"/>
</dbReference>
<dbReference type="InterPro" id="IPR002372">
    <property type="entry name" value="PQQ_rpt_dom"/>
</dbReference>
<dbReference type="OrthoDB" id="8638at2157"/>
<reference evidence="3 4" key="1">
    <citation type="submission" date="2016-10" db="EMBL/GenBank/DDBJ databases">
        <authorList>
            <person name="de Groot N.N."/>
        </authorList>
    </citation>
    <scope>NUCLEOTIDE SEQUENCE [LARGE SCALE GENOMIC DNA]</scope>
    <source>
        <strain evidence="3 4">CGMCC 1.8712</strain>
    </source>
</reference>
<dbReference type="PANTHER" id="PTHR34512:SF30">
    <property type="entry name" value="OUTER MEMBRANE PROTEIN ASSEMBLY FACTOR BAMB"/>
    <property type="match status" value="1"/>
</dbReference>
<protein>
    <submittedName>
        <fullName evidence="3">Outer membrane protein assembly factor BamB, contains PQQ-like beta-propeller repeat</fullName>
    </submittedName>
</protein>
<dbReference type="STRING" id="555874.SAMN04488065_2192"/>
<name>A0A1H3Z6Z0_9EURY</name>
<dbReference type="InterPro" id="IPR015943">
    <property type="entry name" value="WD40/YVTN_repeat-like_dom_sf"/>
</dbReference>
<dbReference type="EMBL" id="FNQT01000003">
    <property type="protein sequence ID" value="SEA19445.1"/>
    <property type="molecule type" value="Genomic_DNA"/>
</dbReference>
<feature type="compositionally biased region" description="Low complexity" evidence="1">
    <location>
        <begin position="34"/>
        <end position="60"/>
    </location>
</feature>
<dbReference type="PROSITE" id="PS51257">
    <property type="entry name" value="PROKAR_LIPOPROTEIN"/>
    <property type="match status" value="1"/>
</dbReference>
<sequence>MSRELFTRREWLAVVAGGVTAGCGGRAAERDSETATATATTRPTATAPPTTTAAASGATDGVEESMSVDADSFEQGPGDCALAADPVPEGTWPMSHRDPAGTNAAPAANGPTGFPLNERWTMSALEAQVTMPVADDKYVYLVAADPEPQPGVPVAAVLCHDPRRNGEIQWRHRVDAMPVGPPVAAAGMVYVPFGPAENARVLAIDRSEGTLRNSYTLPGRFVGELGTAGTSLVMPSEDAYRVVDARSGEFCWSFAPNDVTGTDRQDRKIRAAAVGDGVAYVGTGYPDSQPTTEVGHVYAVDPDISGMRWHVPLDGPVGRVAVADDTVTLTTGNGVVGLDPASGEQRWRASSDTSIRPDTLAVSNGLAVYGTRRQLYGRDVATGEQQWSLGFGVRGDVIFVENTLFAVGRADPTSKRILLAAVDARSGDVRWTQEIYDPLVDVMAANGYLYAITSDGRLFAFTSV</sequence>
<feature type="region of interest" description="Disordered" evidence="1">
    <location>
        <begin position="22"/>
        <end position="76"/>
    </location>
</feature>
<evidence type="ECO:0000313" key="4">
    <source>
        <dbReference type="Proteomes" id="UP000236755"/>
    </source>
</evidence>
<accession>A0A1H3Z6Z0</accession>
<dbReference type="InterPro" id="IPR018391">
    <property type="entry name" value="PQQ_b-propeller_rpt"/>
</dbReference>
<dbReference type="PANTHER" id="PTHR34512">
    <property type="entry name" value="CELL SURFACE PROTEIN"/>
    <property type="match status" value="1"/>
</dbReference>